<sequence>MSFSKRSDTAIVCYTKPLDSLKHWNDSFFWVDTLVFPLSVLWHTKKTVTRDPSPTADEFSTKMDLFAFIRHADPTKVRIGKRQIEEGQVLLLESTRGRVIPLVSRNDREINMTMLRIVNIVVDEDVQDVVVGKPKGIRRKRKPAGWVSYSYLPPKNLRDDYGTSGDVGAKTAGKIPCCPSGFVGVQHFSFGSRCHESDNSKRFVISSDSSHHSSTNAADAELDSIVRDSASTGEAGQDVAGPSNPARTELSADTFYVCRSMVDQLAPPGEKKKFERKCNRQADLLKEKDVEIANLKAELYLKEAEAAEAIRIIEGQLSFNELNVKAASLESKKDNLANQVSSLETICSGLRDQISSYELFKEQYEEVQDEQVKVLSDQVAGLDIELMGMALHLDKEFYPHFLTTIVGRRWIISRGFRLAVMKCLQSLEYVAALGTAIGLAIDKGMQTGLAAGIDYGRARRSLTKKDAFIADIMSLLHLEGPSTETPQGIRLQPSYEQLFLPIHRTKDNAVIEETSLFDSLDVVYACVQKIKEGASSRRLSLWDVIGPLVELLSSENLVGEASTSGVPVTVVVTTALSTTFAQIGMLKLMMQNCMLKLLLLS</sequence>
<dbReference type="Proteomes" id="UP001151760">
    <property type="component" value="Unassembled WGS sequence"/>
</dbReference>
<feature type="coiled-coil region" evidence="1">
    <location>
        <begin position="278"/>
        <end position="370"/>
    </location>
</feature>
<evidence type="ECO:0008006" key="4">
    <source>
        <dbReference type="Google" id="ProtNLM"/>
    </source>
</evidence>
<comment type="caution">
    <text evidence="2">The sequence shown here is derived from an EMBL/GenBank/DDBJ whole genome shotgun (WGS) entry which is preliminary data.</text>
</comment>
<name>A0ABQ5I438_9ASTR</name>
<evidence type="ECO:0000313" key="3">
    <source>
        <dbReference type="Proteomes" id="UP001151760"/>
    </source>
</evidence>
<keyword evidence="3" id="KW-1185">Reference proteome</keyword>
<accession>A0ABQ5I438</accession>
<evidence type="ECO:0000313" key="2">
    <source>
        <dbReference type="EMBL" id="GJT94891.1"/>
    </source>
</evidence>
<protein>
    <recommendedName>
        <fullName evidence="4">Transposase (Putative), gypsy type</fullName>
    </recommendedName>
</protein>
<reference evidence="2" key="2">
    <citation type="submission" date="2022-01" db="EMBL/GenBank/DDBJ databases">
        <authorList>
            <person name="Yamashiro T."/>
            <person name="Shiraishi A."/>
            <person name="Satake H."/>
            <person name="Nakayama K."/>
        </authorList>
    </citation>
    <scope>NUCLEOTIDE SEQUENCE</scope>
</reference>
<evidence type="ECO:0000256" key="1">
    <source>
        <dbReference type="SAM" id="Coils"/>
    </source>
</evidence>
<organism evidence="2 3">
    <name type="scientific">Tanacetum coccineum</name>
    <dbReference type="NCBI Taxonomy" id="301880"/>
    <lineage>
        <taxon>Eukaryota</taxon>
        <taxon>Viridiplantae</taxon>
        <taxon>Streptophyta</taxon>
        <taxon>Embryophyta</taxon>
        <taxon>Tracheophyta</taxon>
        <taxon>Spermatophyta</taxon>
        <taxon>Magnoliopsida</taxon>
        <taxon>eudicotyledons</taxon>
        <taxon>Gunneridae</taxon>
        <taxon>Pentapetalae</taxon>
        <taxon>asterids</taxon>
        <taxon>campanulids</taxon>
        <taxon>Asterales</taxon>
        <taxon>Asteraceae</taxon>
        <taxon>Asteroideae</taxon>
        <taxon>Anthemideae</taxon>
        <taxon>Anthemidinae</taxon>
        <taxon>Tanacetum</taxon>
    </lineage>
</organism>
<keyword evidence="1" id="KW-0175">Coiled coil</keyword>
<dbReference type="EMBL" id="BQNB010020338">
    <property type="protein sequence ID" value="GJT94891.1"/>
    <property type="molecule type" value="Genomic_DNA"/>
</dbReference>
<proteinExistence type="predicted"/>
<gene>
    <name evidence="2" type="ORF">Tco_1090409</name>
</gene>
<reference evidence="2" key="1">
    <citation type="journal article" date="2022" name="Int. J. Mol. Sci.">
        <title>Draft Genome of Tanacetum Coccineum: Genomic Comparison of Closely Related Tanacetum-Family Plants.</title>
        <authorList>
            <person name="Yamashiro T."/>
            <person name="Shiraishi A."/>
            <person name="Nakayama K."/>
            <person name="Satake H."/>
        </authorList>
    </citation>
    <scope>NUCLEOTIDE SEQUENCE</scope>
</reference>